<evidence type="ECO:0000256" key="3">
    <source>
        <dbReference type="ARBA" id="ARBA00022741"/>
    </source>
</evidence>
<gene>
    <name evidence="6" type="ORF">X929_01895</name>
</gene>
<dbReference type="InterPro" id="IPR003439">
    <property type="entry name" value="ABC_transporter-like_ATP-bd"/>
</dbReference>
<dbReference type="GO" id="GO:0005524">
    <property type="term" value="F:ATP binding"/>
    <property type="evidence" value="ECO:0007669"/>
    <property type="project" value="UniProtKB-KW"/>
</dbReference>
<evidence type="ECO:0000313" key="6">
    <source>
        <dbReference type="EMBL" id="PNR97543.1"/>
    </source>
</evidence>
<dbReference type="Pfam" id="PF00005">
    <property type="entry name" value="ABC_tran"/>
    <property type="match status" value="1"/>
</dbReference>
<dbReference type="AlphaFoldDB" id="A0A2K1P419"/>
<accession>A0A2K1P419</accession>
<evidence type="ECO:0000256" key="4">
    <source>
        <dbReference type="ARBA" id="ARBA00022840"/>
    </source>
</evidence>
<dbReference type="Proteomes" id="UP000236434">
    <property type="component" value="Unassembled WGS sequence"/>
</dbReference>
<feature type="domain" description="ABC transporter" evidence="5">
    <location>
        <begin position="4"/>
        <end position="231"/>
    </location>
</feature>
<evidence type="ECO:0000256" key="2">
    <source>
        <dbReference type="ARBA" id="ARBA00022448"/>
    </source>
</evidence>
<reference evidence="6 7" key="1">
    <citation type="submission" date="2013-12" db="EMBL/GenBank/DDBJ databases">
        <title>Comparative genomics of Petrotoga isolates.</title>
        <authorList>
            <person name="Nesbo C.L."/>
            <person name="Charchuk R."/>
            <person name="Chow K."/>
        </authorList>
    </citation>
    <scope>NUCLEOTIDE SEQUENCE [LARGE SCALE GENOMIC DNA]</scope>
    <source>
        <strain evidence="6 7">DSM 13574</strain>
    </source>
</reference>
<proteinExistence type="inferred from homology"/>
<dbReference type="InterPro" id="IPR017871">
    <property type="entry name" value="ABC_transporter-like_CS"/>
</dbReference>
<name>A0A2K1P419_9BACT</name>
<dbReference type="PANTHER" id="PTHR42711">
    <property type="entry name" value="ABC TRANSPORTER ATP-BINDING PROTEIN"/>
    <property type="match status" value="1"/>
</dbReference>
<comment type="caution">
    <text evidence="6">The sequence shown here is derived from an EMBL/GenBank/DDBJ whole genome shotgun (WGS) entry which is preliminary data.</text>
</comment>
<dbReference type="InterPro" id="IPR003593">
    <property type="entry name" value="AAA+_ATPase"/>
</dbReference>
<keyword evidence="3" id="KW-0547">Nucleotide-binding</keyword>
<dbReference type="GO" id="GO:0016887">
    <property type="term" value="F:ATP hydrolysis activity"/>
    <property type="evidence" value="ECO:0007669"/>
    <property type="project" value="InterPro"/>
</dbReference>
<dbReference type="Gene3D" id="3.40.50.300">
    <property type="entry name" value="P-loop containing nucleotide triphosphate hydrolases"/>
    <property type="match status" value="1"/>
</dbReference>
<dbReference type="InterPro" id="IPR027417">
    <property type="entry name" value="P-loop_NTPase"/>
</dbReference>
<dbReference type="PROSITE" id="PS50893">
    <property type="entry name" value="ABC_TRANSPORTER_2"/>
    <property type="match status" value="1"/>
</dbReference>
<keyword evidence="4" id="KW-0067">ATP-binding</keyword>
<comment type="similarity">
    <text evidence="1">Belongs to the ABC transporter superfamily.</text>
</comment>
<dbReference type="SMART" id="SM00382">
    <property type="entry name" value="AAA"/>
    <property type="match status" value="1"/>
</dbReference>
<dbReference type="InterPro" id="IPR050763">
    <property type="entry name" value="ABC_transporter_ATP-binding"/>
</dbReference>
<dbReference type="EMBL" id="AZRL01000004">
    <property type="protein sequence ID" value="PNR97543.1"/>
    <property type="molecule type" value="Genomic_DNA"/>
</dbReference>
<organism evidence="6 7">
    <name type="scientific">Petrotoga olearia DSM 13574</name>
    <dbReference type="NCBI Taxonomy" id="1122955"/>
    <lineage>
        <taxon>Bacteria</taxon>
        <taxon>Thermotogati</taxon>
        <taxon>Thermotogota</taxon>
        <taxon>Thermotogae</taxon>
        <taxon>Petrotogales</taxon>
        <taxon>Petrotogaceae</taxon>
        <taxon>Petrotoga</taxon>
    </lineage>
</organism>
<keyword evidence="2" id="KW-0813">Transport</keyword>
<evidence type="ECO:0000256" key="1">
    <source>
        <dbReference type="ARBA" id="ARBA00005417"/>
    </source>
</evidence>
<evidence type="ECO:0000259" key="5">
    <source>
        <dbReference type="PROSITE" id="PS50893"/>
    </source>
</evidence>
<dbReference type="PANTHER" id="PTHR42711:SF5">
    <property type="entry name" value="ABC TRANSPORTER ATP-BINDING PROTEIN NATA"/>
    <property type="match status" value="1"/>
</dbReference>
<evidence type="ECO:0000313" key="7">
    <source>
        <dbReference type="Proteomes" id="UP000236434"/>
    </source>
</evidence>
<dbReference type="CDD" id="cd03230">
    <property type="entry name" value="ABC_DR_subfamily_A"/>
    <property type="match status" value="1"/>
</dbReference>
<dbReference type="OrthoDB" id="9804819at2"/>
<dbReference type="SUPFAM" id="SSF52540">
    <property type="entry name" value="P-loop containing nucleoside triphosphate hydrolases"/>
    <property type="match status" value="1"/>
</dbReference>
<dbReference type="PROSITE" id="PS00211">
    <property type="entry name" value="ABC_TRANSPORTER_1"/>
    <property type="match status" value="1"/>
</dbReference>
<dbReference type="RefSeq" id="WP_103065269.1">
    <property type="nucleotide sequence ID" value="NZ_AZRL01000004.1"/>
</dbReference>
<sequence length="304" mass="34079">METIILKDIRKVYKNGVEALKDINISINAGEIVGLIGPNGAGKTTLINIILGLLKPTEGVSKILGVDTDKMTKRERKKIGFILDGPGLYDDLTVDENIKFWSELYEVSQIRGEALLNQWGLYENKGSLVKELSAGMKQKLAISRAFLHDPSIVLMDEPTSNLDPVARKNMVEFLKSLHDKEKTLLITSHDLFDIERICSRIILLRRGQIVVTGNMEELKEALGVRMGVTIKVSNKIPKNIVNEISKDSEVNIIGEKELMLSGDKISPSSVVRYLVNKGIDVERVEEEKVTLEDIYTYIVKEDEE</sequence>
<protein>
    <submittedName>
        <fullName evidence="6">ABC transporter</fullName>
    </submittedName>
</protein>